<keyword evidence="4" id="KW-1185">Reference proteome</keyword>
<dbReference type="Proteomes" id="UP000070328">
    <property type="component" value="Unassembled WGS sequence"/>
</dbReference>
<dbReference type="CDD" id="cd12148">
    <property type="entry name" value="fungal_TF_MHR"/>
    <property type="match status" value="1"/>
</dbReference>
<feature type="region of interest" description="Disordered" evidence="2">
    <location>
        <begin position="962"/>
        <end position="985"/>
    </location>
</feature>
<dbReference type="PROSITE" id="PS00061">
    <property type="entry name" value="ADH_SHORT"/>
    <property type="match status" value="1"/>
</dbReference>
<feature type="compositionally biased region" description="Basic and acidic residues" evidence="2">
    <location>
        <begin position="440"/>
        <end position="461"/>
    </location>
</feature>
<feature type="compositionally biased region" description="Pro residues" evidence="2">
    <location>
        <begin position="834"/>
        <end position="845"/>
    </location>
</feature>
<dbReference type="GO" id="GO:0000981">
    <property type="term" value="F:DNA-binding transcription factor activity, RNA polymerase II-specific"/>
    <property type="evidence" value="ECO:0007669"/>
    <property type="project" value="TreeGrafter"/>
</dbReference>
<dbReference type="AlphaFoldDB" id="A0A135SSW3"/>
<evidence type="ECO:0000313" key="4">
    <source>
        <dbReference type="Proteomes" id="UP000070328"/>
    </source>
</evidence>
<dbReference type="InterPro" id="IPR036291">
    <property type="entry name" value="NAD(P)-bd_dom_sf"/>
</dbReference>
<dbReference type="EMBL" id="JFBX01000431">
    <property type="protein sequence ID" value="KXH38897.1"/>
    <property type="molecule type" value="Genomic_DNA"/>
</dbReference>
<feature type="region of interest" description="Disordered" evidence="2">
    <location>
        <begin position="439"/>
        <end position="478"/>
    </location>
</feature>
<gene>
    <name evidence="3" type="ORF">CSIM01_06034</name>
</gene>
<dbReference type="PANTHER" id="PTHR31644:SF1">
    <property type="entry name" value="ZN(II)2CYS6 TRANSCRIPTION FACTOR (EUROFUNG)"/>
    <property type="match status" value="1"/>
</dbReference>
<feature type="region of interest" description="Disordered" evidence="2">
    <location>
        <begin position="789"/>
        <end position="853"/>
    </location>
</feature>
<feature type="compositionally biased region" description="Polar residues" evidence="2">
    <location>
        <begin position="967"/>
        <end position="980"/>
    </location>
</feature>
<dbReference type="InterPro" id="IPR002347">
    <property type="entry name" value="SDR_fam"/>
</dbReference>
<dbReference type="PANTHER" id="PTHR31644">
    <property type="entry name" value="TRANSCRIPTIONAL ACTIVATOR ARO80-RELATED"/>
    <property type="match status" value="1"/>
</dbReference>
<evidence type="ECO:0000313" key="3">
    <source>
        <dbReference type="EMBL" id="KXH38897.1"/>
    </source>
</evidence>
<dbReference type="Pfam" id="PF00106">
    <property type="entry name" value="adh_short"/>
    <property type="match status" value="1"/>
</dbReference>
<feature type="compositionally biased region" description="Polar residues" evidence="2">
    <location>
        <begin position="310"/>
        <end position="320"/>
    </location>
</feature>
<evidence type="ECO:0000256" key="2">
    <source>
        <dbReference type="SAM" id="MobiDB-lite"/>
    </source>
</evidence>
<proteinExistence type="predicted"/>
<reference evidence="3 4" key="1">
    <citation type="submission" date="2014-02" db="EMBL/GenBank/DDBJ databases">
        <title>The genome sequence of Colletotrichum simmondsii CBS122122.</title>
        <authorList>
            <person name="Baroncelli R."/>
            <person name="Thon M.R."/>
        </authorList>
    </citation>
    <scope>NUCLEOTIDE SEQUENCE [LARGE SCALE GENOMIC DNA]</scope>
    <source>
        <strain evidence="3 4">CBS122122</strain>
    </source>
</reference>
<name>A0A135SSW3_9PEZI</name>
<dbReference type="Gene3D" id="3.40.50.720">
    <property type="entry name" value="NAD(P)-binding Rossmann-like Domain"/>
    <property type="match status" value="1"/>
</dbReference>
<dbReference type="SUPFAM" id="SSF51735">
    <property type="entry name" value="NAD(P)-binding Rossmann-fold domains"/>
    <property type="match status" value="1"/>
</dbReference>
<feature type="compositionally biased region" description="Basic and acidic residues" evidence="2">
    <location>
        <begin position="814"/>
        <end position="823"/>
    </location>
</feature>
<dbReference type="OrthoDB" id="5818554at2759"/>
<feature type="compositionally biased region" description="Polar residues" evidence="2">
    <location>
        <begin position="389"/>
        <end position="408"/>
    </location>
</feature>
<sequence length="1121" mass="120835">MVQYSIRSTDNTTKGRLALVTGASGGIGSSVAHALAAEGCDVALHYSSSQAKAGALAQELRDKYPSQLFVPFQADLSSRESTRNLVPSIFANGEVAQKHKAVSVLVANAGLGRRIRDPADIGEDDWDEMMEVNARSQFVVTKACLPGMRAQGWGRVVLVGSIASRGGGINGCHYAATKGALCSMGLNLATFLAPEGVTVNIVLPAMIGATGMIATPKSTTWDSKDDLEELRSTDPGLAIAASVPVHRLGAPEEVSNVVVIDYGGNPGIPPCRRCVREQKECVLATSRRGGRRPRKFVRLPQGDDAVFPHQQPQQQHSDTVTGPADYDSGPGAGDVGTSSATNLREDQHMHHQRSTSPADSRHHNDGGEPWSCSPEEDDDGPAERPASWPGSTSQPDSPGGRSTRSLKSSGDIEGHITSSDLLNPSDALNLLAQVADLDGEERRDDMRHLSVSDAPGRDKCSPRKGSRKPSTPAATHYPPISDGVLSLPVASRLLTLYIDHFHPFFPVADKCILTHTPATVSSLIDSEPHLVTAIFTVASKDEPSMTHVHEACSRYMETLISKLIYKGSTTVGAVEALLILAQWAPQRLQEKPTVGRGEEDEGAWMQIGVAIRLGYLQSLEQTGLLSDKTSPSSETFRRKRLVWAACYMSDREVSIRVGKGFWSRGPGPSTVPRSADFPSLRIQDAGGDNLGQLFQAQLELIQLFSNAHDILYSSSSHRAQLYLGGEYVRYIDDSFAVLRKWKIVWGSLNFTPLIKAGLNLSYEFLRLYINAFAFQATINRAITKARQQQQQQMQHNQQQYQQSQQNQQQSMSSKDQKQQHNGHEITTASQGPGRHPPPPLPPPPTTTTYSSPLFADLASTPDARFIYESMDAANSLLNILNSSVDPATGLRYMPLKYYLYVIYAAVFLFKARLAGALGSEASESVRRSINVTIEGLQRSSLSPHSLGQRYARLLSLLWRSKPEEQQQRSQGPTLQSNVTISGPDGHAVDAANAGVPCPAFGLHNGAGGPGSVSVHVPTVPSSAGAGNSNGYGGMGGHPEHHQGFGGMSHGHAHSNMAAFPHQPDLLVRGFSWRDLDDLGQFIGPADMNFSDPANLAVMGGSMNLDEGAGYDVLWPGNDVVF</sequence>
<dbReference type="CDD" id="cd05233">
    <property type="entry name" value="SDR_c"/>
    <property type="match status" value="1"/>
</dbReference>
<feature type="region of interest" description="Disordered" evidence="2">
    <location>
        <begin position="304"/>
        <end position="422"/>
    </location>
</feature>
<dbReference type="InterPro" id="IPR052780">
    <property type="entry name" value="AAA_Catabolism_Regulators"/>
</dbReference>
<protein>
    <submittedName>
        <fullName evidence="3">Fungal specific transcription factor</fullName>
    </submittedName>
</protein>
<feature type="compositionally biased region" description="Low complexity" evidence="2">
    <location>
        <begin position="789"/>
        <end position="813"/>
    </location>
</feature>
<organism evidence="3 4">
    <name type="scientific">Colletotrichum simmondsii</name>
    <dbReference type="NCBI Taxonomy" id="703756"/>
    <lineage>
        <taxon>Eukaryota</taxon>
        <taxon>Fungi</taxon>
        <taxon>Dikarya</taxon>
        <taxon>Ascomycota</taxon>
        <taxon>Pezizomycotina</taxon>
        <taxon>Sordariomycetes</taxon>
        <taxon>Hypocreomycetidae</taxon>
        <taxon>Glomerellales</taxon>
        <taxon>Glomerellaceae</taxon>
        <taxon>Colletotrichum</taxon>
        <taxon>Colletotrichum acutatum species complex</taxon>
    </lineage>
</organism>
<dbReference type="PRINTS" id="PR00081">
    <property type="entry name" value="GDHRDH"/>
</dbReference>
<dbReference type="InterPro" id="IPR020904">
    <property type="entry name" value="Sc_DH/Rdtase_CS"/>
</dbReference>
<dbReference type="GO" id="GO:0005634">
    <property type="term" value="C:nucleus"/>
    <property type="evidence" value="ECO:0007669"/>
    <property type="project" value="TreeGrafter"/>
</dbReference>
<comment type="caution">
    <text evidence="3">The sequence shown here is derived from an EMBL/GenBank/DDBJ whole genome shotgun (WGS) entry which is preliminary data.</text>
</comment>
<evidence type="ECO:0000256" key="1">
    <source>
        <dbReference type="ARBA" id="ARBA00022857"/>
    </source>
</evidence>
<accession>A0A135SSW3</accession>
<keyword evidence="1" id="KW-0521">NADP</keyword>